<feature type="domain" description="Survival protein SurE-like phosphatase/nucleotidase" evidence="8">
    <location>
        <begin position="3"/>
        <end position="183"/>
    </location>
</feature>
<dbReference type="InterPro" id="IPR002828">
    <property type="entry name" value="SurE-like_Pase/nucleotidase"/>
</dbReference>
<evidence type="ECO:0000313" key="10">
    <source>
        <dbReference type="Proteomes" id="UP000626370"/>
    </source>
</evidence>
<keyword evidence="4 7" id="KW-0479">Metal-binding</keyword>
<organism evidence="9 10">
    <name type="scientific">Thalassotalea profundi</name>
    <dbReference type="NCBI Taxonomy" id="2036687"/>
    <lineage>
        <taxon>Bacteria</taxon>
        <taxon>Pseudomonadati</taxon>
        <taxon>Pseudomonadota</taxon>
        <taxon>Gammaproteobacteria</taxon>
        <taxon>Alteromonadales</taxon>
        <taxon>Colwelliaceae</taxon>
        <taxon>Thalassotalea</taxon>
    </lineage>
</organism>
<dbReference type="Pfam" id="PF01975">
    <property type="entry name" value="SurE"/>
    <property type="match status" value="1"/>
</dbReference>
<dbReference type="RefSeq" id="WP_189377736.1">
    <property type="nucleotide sequence ID" value="NZ_BNAH01000005.1"/>
</dbReference>
<dbReference type="NCBIfam" id="TIGR00087">
    <property type="entry name" value="surE"/>
    <property type="match status" value="1"/>
</dbReference>
<protein>
    <recommendedName>
        <fullName evidence="7">5'-nucleotidase SurE</fullName>
        <ecNumber evidence="7">3.1.3.5</ecNumber>
    </recommendedName>
    <alternativeName>
        <fullName evidence="7">Nucleoside 5'-monophosphate phosphohydrolase</fullName>
    </alternativeName>
</protein>
<name>A0ABQ3IKU0_9GAMM</name>
<evidence type="ECO:0000256" key="2">
    <source>
        <dbReference type="ARBA" id="ARBA00011062"/>
    </source>
</evidence>
<keyword evidence="5 7" id="KW-0547">Nucleotide-binding</keyword>
<evidence type="ECO:0000256" key="7">
    <source>
        <dbReference type="HAMAP-Rule" id="MF_00060"/>
    </source>
</evidence>
<comment type="catalytic activity">
    <reaction evidence="1 7">
        <text>a ribonucleoside 5'-phosphate + H2O = a ribonucleoside + phosphate</text>
        <dbReference type="Rhea" id="RHEA:12484"/>
        <dbReference type="ChEBI" id="CHEBI:15377"/>
        <dbReference type="ChEBI" id="CHEBI:18254"/>
        <dbReference type="ChEBI" id="CHEBI:43474"/>
        <dbReference type="ChEBI" id="CHEBI:58043"/>
        <dbReference type="EC" id="3.1.3.5"/>
    </reaction>
</comment>
<sequence length="250" mass="26966">MNILLSNDDGVNALGIKVLYQALSQFSNVTVVAPDRNCSGASNSLTLLNPLRAEILENGFYSVNGTPTDAVHLGISQLVKPLPDLVVAGINKGANLGDDTLYSGTVAAATEGRHMGMPAVAVSLAGKDEQHYETAACVTASFIKHLVKHPLPADQIININVPDIPLSELKGIKVTRLGHRHKAETMKRMQDPWNRDIFWYGSLGKELDAGEGTDFHAINQGYASVTPLTVDMTAYKSIDSMSQWINQLTL</sequence>
<dbReference type="NCBIfam" id="NF001490">
    <property type="entry name" value="PRK00346.1-4"/>
    <property type="match status" value="1"/>
</dbReference>
<comment type="cofactor">
    <cofactor evidence="7">
        <name>a divalent metal cation</name>
        <dbReference type="ChEBI" id="CHEBI:60240"/>
    </cofactor>
    <text evidence="7">Binds 1 divalent metal cation per subunit.</text>
</comment>
<comment type="subcellular location">
    <subcellularLocation>
        <location evidence="7">Cytoplasm</location>
    </subcellularLocation>
</comment>
<dbReference type="InterPro" id="IPR030048">
    <property type="entry name" value="SurE"/>
</dbReference>
<evidence type="ECO:0000259" key="8">
    <source>
        <dbReference type="Pfam" id="PF01975"/>
    </source>
</evidence>
<dbReference type="EC" id="3.1.3.5" evidence="7"/>
<reference evidence="10" key="1">
    <citation type="journal article" date="2019" name="Int. J. Syst. Evol. Microbiol.">
        <title>The Global Catalogue of Microorganisms (GCM) 10K type strain sequencing project: providing services to taxonomists for standard genome sequencing and annotation.</title>
        <authorList>
            <consortium name="The Broad Institute Genomics Platform"/>
            <consortium name="The Broad Institute Genome Sequencing Center for Infectious Disease"/>
            <person name="Wu L."/>
            <person name="Ma J."/>
        </authorList>
    </citation>
    <scope>NUCLEOTIDE SEQUENCE [LARGE SCALE GENOMIC DNA]</scope>
    <source>
        <strain evidence="10">CGMCC 1.15922</strain>
    </source>
</reference>
<dbReference type="HAMAP" id="MF_00060">
    <property type="entry name" value="SurE"/>
    <property type="match status" value="1"/>
</dbReference>
<comment type="similarity">
    <text evidence="2 7">Belongs to the SurE nucleotidase family.</text>
</comment>
<dbReference type="EMBL" id="BNAH01000005">
    <property type="protein sequence ID" value="GHE87349.1"/>
    <property type="molecule type" value="Genomic_DNA"/>
</dbReference>
<dbReference type="NCBIfam" id="NF001489">
    <property type="entry name" value="PRK00346.1-3"/>
    <property type="match status" value="1"/>
</dbReference>
<feature type="binding site" evidence="7">
    <location>
        <position position="8"/>
    </location>
    <ligand>
        <name>a divalent metal cation</name>
        <dbReference type="ChEBI" id="CHEBI:60240"/>
    </ligand>
</feature>
<dbReference type="Gene3D" id="3.40.1210.10">
    <property type="entry name" value="Survival protein SurE-like phosphatase/nucleotidase"/>
    <property type="match status" value="1"/>
</dbReference>
<accession>A0ABQ3IKU0</accession>
<keyword evidence="6 7" id="KW-0378">Hydrolase</keyword>
<dbReference type="PANTHER" id="PTHR30457:SF12">
    <property type="entry name" value="5'_3'-NUCLEOTIDASE SURE"/>
    <property type="match status" value="1"/>
</dbReference>
<evidence type="ECO:0000256" key="4">
    <source>
        <dbReference type="ARBA" id="ARBA00022723"/>
    </source>
</evidence>
<evidence type="ECO:0000256" key="6">
    <source>
        <dbReference type="ARBA" id="ARBA00022801"/>
    </source>
</evidence>
<comment type="caution">
    <text evidence="9">The sequence shown here is derived from an EMBL/GenBank/DDBJ whole genome shotgun (WGS) entry which is preliminary data.</text>
</comment>
<keyword evidence="3 7" id="KW-0963">Cytoplasm</keyword>
<dbReference type="InterPro" id="IPR036523">
    <property type="entry name" value="SurE-like_sf"/>
</dbReference>
<feature type="binding site" evidence="7">
    <location>
        <position position="91"/>
    </location>
    <ligand>
        <name>a divalent metal cation</name>
        <dbReference type="ChEBI" id="CHEBI:60240"/>
    </ligand>
</feature>
<proteinExistence type="inferred from homology"/>
<gene>
    <name evidence="7 9" type="primary">surE</name>
    <name evidence="9" type="ORF">GCM10011501_15980</name>
</gene>
<comment type="function">
    <text evidence="7">Nucleotidase that shows phosphatase activity on nucleoside 5'-monophosphates.</text>
</comment>
<evidence type="ECO:0000313" key="9">
    <source>
        <dbReference type="EMBL" id="GHE87349.1"/>
    </source>
</evidence>
<feature type="binding site" evidence="7">
    <location>
        <position position="39"/>
    </location>
    <ligand>
        <name>a divalent metal cation</name>
        <dbReference type="ChEBI" id="CHEBI:60240"/>
    </ligand>
</feature>
<keyword evidence="10" id="KW-1185">Reference proteome</keyword>
<evidence type="ECO:0000256" key="5">
    <source>
        <dbReference type="ARBA" id="ARBA00022741"/>
    </source>
</evidence>
<evidence type="ECO:0000256" key="3">
    <source>
        <dbReference type="ARBA" id="ARBA00022490"/>
    </source>
</evidence>
<evidence type="ECO:0000256" key="1">
    <source>
        <dbReference type="ARBA" id="ARBA00000815"/>
    </source>
</evidence>
<feature type="binding site" evidence="7">
    <location>
        <position position="9"/>
    </location>
    <ligand>
        <name>a divalent metal cation</name>
        <dbReference type="ChEBI" id="CHEBI:60240"/>
    </ligand>
</feature>
<dbReference type="SUPFAM" id="SSF64167">
    <property type="entry name" value="SurE-like"/>
    <property type="match status" value="1"/>
</dbReference>
<dbReference type="PANTHER" id="PTHR30457">
    <property type="entry name" value="5'-NUCLEOTIDASE SURE"/>
    <property type="match status" value="1"/>
</dbReference>
<dbReference type="Proteomes" id="UP000626370">
    <property type="component" value="Unassembled WGS sequence"/>
</dbReference>